<dbReference type="OrthoDB" id="5349090at2"/>
<dbReference type="EMBL" id="NXIG01000004">
    <property type="protein sequence ID" value="RXI31441.1"/>
    <property type="molecule type" value="Genomic_DNA"/>
</dbReference>
<sequence>MLSYLNNKFLNSSKKIKIELYIFPLLIFAFLYFFFLGNSIKDESQLLPKIDFSEYDNKNFDGSFSELFSILEKLASKNKVLILTNNRVEKQILLKGKAKKESILEFIKEIENINNFTKIDSLVFTKDEVNDFEFNLKIDLNNFYIKDLKNKKNKNFDEVKKEKRIEFKINAIISKYALINEKWIKENEKIENFVLVKIEKNSVLLKNEFEEIKLELHNENYFEKFN</sequence>
<proteinExistence type="predicted"/>
<evidence type="ECO:0000256" key="1">
    <source>
        <dbReference type="SAM" id="Phobius"/>
    </source>
</evidence>
<keyword evidence="1" id="KW-0472">Membrane</keyword>
<accession>A0A347UA08</accession>
<reference evidence="2 4" key="2">
    <citation type="submission" date="2018-08" db="EMBL/GenBank/DDBJ databases">
        <title>Complete genome of the Arcobacter ellisii type strain LMG 26155.</title>
        <authorList>
            <person name="Miller W.G."/>
            <person name="Yee E."/>
            <person name="Bono J.L."/>
        </authorList>
    </citation>
    <scope>NUCLEOTIDE SEQUENCE [LARGE SCALE GENOMIC DNA]</scope>
    <source>
        <strain evidence="2 4">LMG 26155</strain>
    </source>
</reference>
<dbReference type="KEGG" id="aell:AELL_2041"/>
<dbReference type="EMBL" id="CP032097">
    <property type="protein sequence ID" value="AXX95686.1"/>
    <property type="molecule type" value="Genomic_DNA"/>
</dbReference>
<organism evidence="3 5">
    <name type="scientific">Arcobacter ellisii</name>
    <dbReference type="NCBI Taxonomy" id="913109"/>
    <lineage>
        <taxon>Bacteria</taxon>
        <taxon>Pseudomonadati</taxon>
        <taxon>Campylobacterota</taxon>
        <taxon>Epsilonproteobacteria</taxon>
        <taxon>Campylobacterales</taxon>
        <taxon>Arcobacteraceae</taxon>
        <taxon>Arcobacter</taxon>
    </lineage>
</organism>
<evidence type="ECO:0000313" key="2">
    <source>
        <dbReference type="EMBL" id="AXX95686.1"/>
    </source>
</evidence>
<reference evidence="3 5" key="1">
    <citation type="submission" date="2017-09" db="EMBL/GenBank/DDBJ databases">
        <title>Genomics of the genus Arcobacter.</title>
        <authorList>
            <person name="Perez-Cataluna A."/>
            <person name="Figueras M.J."/>
            <person name="Salas-Masso N."/>
        </authorList>
    </citation>
    <scope>NUCLEOTIDE SEQUENCE [LARGE SCALE GENOMIC DNA]</scope>
    <source>
        <strain evidence="3 5">CECT 7837</strain>
    </source>
</reference>
<feature type="transmembrane region" description="Helical" evidence="1">
    <location>
        <begin position="20"/>
        <end position="40"/>
    </location>
</feature>
<protein>
    <submittedName>
        <fullName evidence="3">Uncharacterized protein</fullName>
    </submittedName>
</protein>
<evidence type="ECO:0000313" key="5">
    <source>
        <dbReference type="Proteomes" id="UP000290588"/>
    </source>
</evidence>
<keyword evidence="1" id="KW-1133">Transmembrane helix</keyword>
<name>A0A347UA08_9BACT</name>
<evidence type="ECO:0000313" key="3">
    <source>
        <dbReference type="EMBL" id="RXI31441.1"/>
    </source>
</evidence>
<dbReference type="RefSeq" id="WP_118917855.1">
    <property type="nucleotide sequence ID" value="NZ_CP032097.1"/>
</dbReference>
<keyword evidence="1" id="KW-0812">Transmembrane</keyword>
<dbReference type="Proteomes" id="UP000262582">
    <property type="component" value="Chromosome"/>
</dbReference>
<keyword evidence="4" id="KW-1185">Reference proteome</keyword>
<dbReference type="Proteomes" id="UP000290588">
    <property type="component" value="Unassembled WGS sequence"/>
</dbReference>
<dbReference type="AlphaFoldDB" id="A0A347UA08"/>
<gene>
    <name evidence="2" type="ORF">AELL_2041</name>
    <name evidence="3" type="ORF">CP962_04840</name>
</gene>
<evidence type="ECO:0000313" key="4">
    <source>
        <dbReference type="Proteomes" id="UP000262582"/>
    </source>
</evidence>